<gene>
    <name evidence="6" type="ORF">BAU06_09715</name>
    <name evidence="7" type="ORF">BAU08_09915</name>
</gene>
<evidence type="ECO:0000313" key="9">
    <source>
        <dbReference type="Proteomes" id="UP000092213"/>
    </source>
</evidence>
<dbReference type="InterPro" id="IPR000847">
    <property type="entry name" value="LysR_HTH_N"/>
</dbReference>
<evidence type="ECO:0000313" key="6">
    <source>
        <dbReference type="EMBL" id="ANN66534.1"/>
    </source>
</evidence>
<dbReference type="PANTHER" id="PTHR30419:SF2">
    <property type="entry name" value="LYSR FAMILY TRANSCRIPTIONAL REGULATOR"/>
    <property type="match status" value="1"/>
</dbReference>
<dbReference type="GO" id="GO:0005829">
    <property type="term" value="C:cytosol"/>
    <property type="evidence" value="ECO:0007669"/>
    <property type="project" value="TreeGrafter"/>
</dbReference>
<evidence type="ECO:0000256" key="4">
    <source>
        <dbReference type="ARBA" id="ARBA00023163"/>
    </source>
</evidence>
<sequence length="334" mass="36029">MDPHGVPPGDGTMDPLMRRLDLTSLRLFVDACEARSIAAAAARACIVPSAVSRRISDLEKSVGIPLLFRSPRGITPTAAGETVLRYASAALAQLQHMGTALGRYASGLQGTVRVVANISSIDQYLPEDLAAFSQTYPDVSIELEEKRGGEILKSVEDGTADLGIGNDWYLGEAAAVSRPYREDSLVAIFPRSHPMARLRGTRFADVIDEPLIGLHAESAYNAKLAQQAALIGKEIRMKIRVNSFDALCRMVHAGLGISFVLKQLADMYMDILNIAAVPLSDAWANKRILIAYRSDDMLSAPARTLLEFLTRQFLTRQAETHGGAPAEANPAAAS</sequence>
<dbReference type="Proteomes" id="UP000092213">
    <property type="component" value="Chromosome"/>
</dbReference>
<evidence type="ECO:0000256" key="3">
    <source>
        <dbReference type="ARBA" id="ARBA00023125"/>
    </source>
</evidence>
<dbReference type="InterPro" id="IPR005119">
    <property type="entry name" value="LysR_subst-bd"/>
</dbReference>
<dbReference type="InterPro" id="IPR036390">
    <property type="entry name" value="WH_DNA-bd_sf"/>
</dbReference>
<keyword evidence="2" id="KW-0805">Transcription regulation</keyword>
<dbReference type="GO" id="GO:0003700">
    <property type="term" value="F:DNA-binding transcription factor activity"/>
    <property type="evidence" value="ECO:0007669"/>
    <property type="project" value="InterPro"/>
</dbReference>
<evidence type="ECO:0000313" key="7">
    <source>
        <dbReference type="EMBL" id="ANN71611.1"/>
    </source>
</evidence>
<dbReference type="EMBL" id="CP016170">
    <property type="protein sequence ID" value="ANN66534.1"/>
    <property type="molecule type" value="Genomic_DNA"/>
</dbReference>
<dbReference type="PANTHER" id="PTHR30419">
    <property type="entry name" value="HTH-TYPE TRANSCRIPTIONAL REGULATOR YBHD"/>
    <property type="match status" value="1"/>
</dbReference>
<keyword evidence="4" id="KW-0804">Transcription</keyword>
<dbReference type="PROSITE" id="PS50931">
    <property type="entry name" value="HTH_LYSR"/>
    <property type="match status" value="1"/>
</dbReference>
<accession>A0A193FWQ3</accession>
<evidence type="ECO:0000256" key="1">
    <source>
        <dbReference type="ARBA" id="ARBA00009437"/>
    </source>
</evidence>
<dbReference type="Gene3D" id="3.40.190.290">
    <property type="match status" value="1"/>
</dbReference>
<comment type="similarity">
    <text evidence="1">Belongs to the LysR transcriptional regulatory family.</text>
</comment>
<dbReference type="KEGG" id="bbro:BAU06_09715"/>
<dbReference type="Pfam" id="PF00126">
    <property type="entry name" value="HTH_1"/>
    <property type="match status" value="1"/>
</dbReference>
<evidence type="ECO:0000256" key="2">
    <source>
        <dbReference type="ARBA" id="ARBA00023015"/>
    </source>
</evidence>
<dbReference type="GO" id="GO:0003677">
    <property type="term" value="F:DNA binding"/>
    <property type="evidence" value="ECO:0007669"/>
    <property type="project" value="UniProtKB-KW"/>
</dbReference>
<proteinExistence type="inferred from homology"/>
<dbReference type="CDD" id="cd08421">
    <property type="entry name" value="PBP2_LTTR_like_1"/>
    <property type="match status" value="1"/>
</dbReference>
<keyword evidence="3" id="KW-0238">DNA-binding</keyword>
<dbReference type="SUPFAM" id="SSF53850">
    <property type="entry name" value="Periplasmic binding protein-like II"/>
    <property type="match status" value="1"/>
</dbReference>
<dbReference type="STRING" id="463025.BAU08_09915"/>
<dbReference type="SUPFAM" id="SSF46785">
    <property type="entry name" value="Winged helix' DNA-binding domain"/>
    <property type="match status" value="1"/>
</dbReference>
<name>A0A193FWQ3_9BORD</name>
<dbReference type="RefSeq" id="WP_066347828.1">
    <property type="nucleotide sequence ID" value="NZ_CBCSFJ010000034.1"/>
</dbReference>
<organism evidence="7 9">
    <name type="scientific">Bordetella bronchialis</name>
    <dbReference type="NCBI Taxonomy" id="463025"/>
    <lineage>
        <taxon>Bacteria</taxon>
        <taxon>Pseudomonadati</taxon>
        <taxon>Pseudomonadota</taxon>
        <taxon>Betaproteobacteria</taxon>
        <taxon>Burkholderiales</taxon>
        <taxon>Alcaligenaceae</taxon>
        <taxon>Bordetella</taxon>
    </lineage>
</organism>
<evidence type="ECO:0000259" key="5">
    <source>
        <dbReference type="PROSITE" id="PS50931"/>
    </source>
</evidence>
<dbReference type="Proteomes" id="UP000091897">
    <property type="component" value="Chromosome"/>
</dbReference>
<dbReference type="AlphaFoldDB" id="A0A193FWQ3"/>
<dbReference type="Gene3D" id="1.10.10.10">
    <property type="entry name" value="Winged helix-like DNA-binding domain superfamily/Winged helix DNA-binding domain"/>
    <property type="match status" value="1"/>
</dbReference>
<feature type="domain" description="HTH lysR-type" evidence="5">
    <location>
        <begin position="20"/>
        <end position="77"/>
    </location>
</feature>
<dbReference type="InterPro" id="IPR036388">
    <property type="entry name" value="WH-like_DNA-bd_sf"/>
</dbReference>
<dbReference type="EMBL" id="CP016171">
    <property type="protein sequence ID" value="ANN71611.1"/>
    <property type="molecule type" value="Genomic_DNA"/>
</dbReference>
<dbReference type="InterPro" id="IPR050950">
    <property type="entry name" value="HTH-type_LysR_regulators"/>
</dbReference>
<reference evidence="8 9" key="1">
    <citation type="submission" date="2016-06" db="EMBL/GenBank/DDBJ databases">
        <title>Complete genome sequences of Bordetella bronchialis and Bordetella flabilis.</title>
        <authorList>
            <person name="LiPuma J.J."/>
            <person name="Spilker T."/>
        </authorList>
    </citation>
    <scope>NUCLEOTIDE SEQUENCE [LARGE SCALE GENOMIC DNA]</scope>
    <source>
        <strain evidence="7 9">AU17976</strain>
        <strain evidence="6 8">AU3182</strain>
    </source>
</reference>
<keyword evidence="8" id="KW-1185">Reference proteome</keyword>
<protein>
    <recommendedName>
        <fullName evidence="5">HTH lysR-type domain-containing protein</fullName>
    </recommendedName>
</protein>
<evidence type="ECO:0000313" key="8">
    <source>
        <dbReference type="Proteomes" id="UP000091897"/>
    </source>
</evidence>
<dbReference type="Pfam" id="PF03466">
    <property type="entry name" value="LysR_substrate"/>
    <property type="match status" value="1"/>
</dbReference>